<dbReference type="InterPro" id="IPR046342">
    <property type="entry name" value="CBS_dom_sf"/>
</dbReference>
<dbReference type="InterPro" id="IPR038763">
    <property type="entry name" value="DHH_sf"/>
</dbReference>
<dbReference type="Pfam" id="PF01368">
    <property type="entry name" value="DHH"/>
    <property type="match status" value="1"/>
</dbReference>
<dbReference type="SUPFAM" id="SSF54631">
    <property type="entry name" value="CBS-domain pair"/>
    <property type="match status" value="1"/>
</dbReference>
<sequence length="547" mass="59744">MITYIIGHKNPDTDSICSAIALAELKKARGQQNIYAARAGDLNPQTTFILKRFGVDPPLYLSNVYLRAKDIMTCDIFTVDKETPIFNVMKSMEEEKIRIVPVLDDNNKPLGVVTLMDIAEWQVSQTSTETSRKVLTSIPNLVATLGGEVLTNSIGNDQKVLSLYVGAMMATHFESTIGDTPPQECVVVVGDRETIQASAIKLGIGLIIISGGLAIKPEFIEAAKENNVTVMSSPYDTATTSQLVRLSAPAGRICNTKYKKVSPDDCVEDIKMTIKNFAEIGVLAINEDGAMQGILTKSDLLKPSPVQLILVDHNEISQAVDGAEDVDIVEVVDHHRLGNFHTTGPITFRCDPIGSTSSIVAGIYKAEGFEIDKDIAGLLLCGVLSDTVILRSPTTTNKDKEILKWLEIKSGLDHKALGNEIFSANSSMKARGAKAVVREDFKVYTAKGVDFGIGQVETIGFDEFESEKANIKKELEQTRETKDLTMACLLITDIGKGTSLLMAVGEGKTIEALEYPKLEDNVYELKNVLSRKKQVAPHLLNLFNELY</sequence>
<dbReference type="AlphaFoldDB" id="A0A3B0QTK2"/>
<dbReference type="FunFam" id="3.90.1640.10:FF:000001">
    <property type="entry name" value="Probable manganese-dependent inorganic pyrophosphatase"/>
    <property type="match status" value="1"/>
</dbReference>
<dbReference type="InterPro" id="IPR038222">
    <property type="entry name" value="DHHA2_dom_sf"/>
</dbReference>
<dbReference type="NCBIfam" id="NF011443">
    <property type="entry name" value="PRK14869.1-5"/>
    <property type="match status" value="1"/>
</dbReference>
<evidence type="ECO:0000256" key="5">
    <source>
        <dbReference type="ARBA" id="ARBA00023211"/>
    </source>
</evidence>
<dbReference type="NCBIfam" id="NF011445">
    <property type="entry name" value="PRK14869.2-1"/>
    <property type="match status" value="1"/>
</dbReference>
<dbReference type="EC" id="3.6.1.1" evidence="2"/>
<keyword evidence="3" id="KW-0479">Metal-binding</keyword>
<dbReference type="InterPro" id="IPR010766">
    <property type="entry name" value="DRTGG"/>
</dbReference>
<keyword evidence="4 9" id="KW-0378">Hydrolase</keyword>
<evidence type="ECO:0000256" key="2">
    <source>
        <dbReference type="ARBA" id="ARBA00012146"/>
    </source>
</evidence>
<dbReference type="InterPro" id="IPR004097">
    <property type="entry name" value="DHHA2"/>
</dbReference>
<dbReference type="SUPFAM" id="SSF64182">
    <property type="entry name" value="DHH phosphoesterases"/>
    <property type="match status" value="1"/>
</dbReference>
<dbReference type="InterPro" id="IPR028979">
    <property type="entry name" value="Ser_kin/Pase_Hpr-like_N_sf"/>
</dbReference>
<keyword evidence="5" id="KW-0464">Manganese</keyword>
<dbReference type="SUPFAM" id="SSF75138">
    <property type="entry name" value="HprK N-terminal domain-like"/>
    <property type="match status" value="1"/>
</dbReference>
<dbReference type="PANTHER" id="PTHR12112">
    <property type="entry name" value="BNIP - RELATED"/>
    <property type="match status" value="1"/>
</dbReference>
<evidence type="ECO:0000256" key="1">
    <source>
        <dbReference type="ARBA" id="ARBA00001936"/>
    </source>
</evidence>
<accession>A0A3B0QTK2</accession>
<evidence type="ECO:0000259" key="8">
    <source>
        <dbReference type="PROSITE" id="PS51371"/>
    </source>
</evidence>
<dbReference type="InterPro" id="IPR001667">
    <property type="entry name" value="DDH_dom"/>
</dbReference>
<feature type="domain" description="CBS" evidence="8">
    <location>
        <begin position="72"/>
        <end position="128"/>
    </location>
</feature>
<reference evidence="9" key="1">
    <citation type="submission" date="2018-06" db="EMBL/GenBank/DDBJ databases">
        <authorList>
            <person name="Zhirakovskaya E."/>
        </authorList>
    </citation>
    <scope>NUCLEOTIDE SEQUENCE</scope>
</reference>
<comment type="cofactor">
    <cofactor evidence="1">
        <name>Mn(2+)</name>
        <dbReference type="ChEBI" id="CHEBI:29035"/>
    </cofactor>
</comment>
<organism evidence="9">
    <name type="scientific">hydrothermal vent metagenome</name>
    <dbReference type="NCBI Taxonomy" id="652676"/>
    <lineage>
        <taxon>unclassified sequences</taxon>
        <taxon>metagenomes</taxon>
        <taxon>ecological metagenomes</taxon>
    </lineage>
</organism>
<evidence type="ECO:0000313" key="9">
    <source>
        <dbReference type="EMBL" id="VAV83681.1"/>
    </source>
</evidence>
<name>A0A3B0QTK2_9ZZZZ</name>
<dbReference type="SMART" id="SM00116">
    <property type="entry name" value="CBS"/>
    <property type="match status" value="1"/>
</dbReference>
<dbReference type="Pfam" id="PF07085">
    <property type="entry name" value="DRTGG"/>
    <property type="match status" value="1"/>
</dbReference>
<dbReference type="GO" id="GO:0046872">
    <property type="term" value="F:metal ion binding"/>
    <property type="evidence" value="ECO:0007669"/>
    <property type="project" value="UniProtKB-KW"/>
</dbReference>
<dbReference type="Gene3D" id="3.40.1390.20">
    <property type="entry name" value="HprK N-terminal domain-like"/>
    <property type="match status" value="1"/>
</dbReference>
<dbReference type="InterPro" id="IPR000644">
    <property type="entry name" value="CBS_dom"/>
</dbReference>
<dbReference type="Pfam" id="PF02833">
    <property type="entry name" value="DHHA2"/>
    <property type="match status" value="1"/>
</dbReference>
<dbReference type="Gene3D" id="3.10.310.20">
    <property type="entry name" value="DHHA2 domain"/>
    <property type="match status" value="1"/>
</dbReference>
<dbReference type="EMBL" id="UOEA01000045">
    <property type="protein sequence ID" value="VAV83681.1"/>
    <property type="molecule type" value="Genomic_DNA"/>
</dbReference>
<evidence type="ECO:0000256" key="7">
    <source>
        <dbReference type="ARBA" id="ARBA00047820"/>
    </source>
</evidence>
<protein>
    <recommendedName>
        <fullName evidence="2">inorganic diphosphatase</fullName>
        <ecNumber evidence="2">3.6.1.1</ecNumber>
    </recommendedName>
    <alternativeName>
        <fullName evidence="6">Pyrophosphate phospho-hydrolase</fullName>
    </alternativeName>
</protein>
<proteinExistence type="predicted"/>
<dbReference type="PANTHER" id="PTHR12112:SF22">
    <property type="entry name" value="MANGANESE-DEPENDENT INORGANIC PYROPHOSPHATASE-RELATED"/>
    <property type="match status" value="1"/>
</dbReference>
<dbReference type="NCBIfam" id="NF011442">
    <property type="entry name" value="PRK14869.1-4"/>
    <property type="match status" value="1"/>
</dbReference>
<dbReference type="GO" id="GO:0004427">
    <property type="term" value="F:inorganic diphosphate phosphatase activity"/>
    <property type="evidence" value="ECO:0007669"/>
    <property type="project" value="UniProtKB-EC"/>
</dbReference>
<dbReference type="Pfam" id="PF00571">
    <property type="entry name" value="CBS"/>
    <property type="match status" value="1"/>
</dbReference>
<gene>
    <name evidence="9" type="ORF">MNBD_DELTA01-955</name>
</gene>
<evidence type="ECO:0000256" key="4">
    <source>
        <dbReference type="ARBA" id="ARBA00022801"/>
    </source>
</evidence>
<dbReference type="Gene3D" id="3.90.1640.10">
    <property type="entry name" value="inorganic pyrophosphatase (n-terminal core)"/>
    <property type="match status" value="2"/>
</dbReference>
<dbReference type="GO" id="GO:0005737">
    <property type="term" value="C:cytoplasm"/>
    <property type="evidence" value="ECO:0007669"/>
    <property type="project" value="InterPro"/>
</dbReference>
<evidence type="ECO:0000256" key="3">
    <source>
        <dbReference type="ARBA" id="ARBA00022723"/>
    </source>
</evidence>
<dbReference type="PROSITE" id="PS51371">
    <property type="entry name" value="CBS"/>
    <property type="match status" value="1"/>
</dbReference>
<dbReference type="SMART" id="SM01131">
    <property type="entry name" value="DHHA2"/>
    <property type="match status" value="1"/>
</dbReference>
<comment type="catalytic activity">
    <reaction evidence="7">
        <text>diphosphate + H2O = 2 phosphate + H(+)</text>
        <dbReference type="Rhea" id="RHEA:24576"/>
        <dbReference type="ChEBI" id="CHEBI:15377"/>
        <dbReference type="ChEBI" id="CHEBI:15378"/>
        <dbReference type="ChEBI" id="CHEBI:33019"/>
        <dbReference type="ChEBI" id="CHEBI:43474"/>
        <dbReference type="EC" id="3.6.1.1"/>
    </reaction>
</comment>
<evidence type="ECO:0000256" key="6">
    <source>
        <dbReference type="ARBA" id="ARBA00032535"/>
    </source>
</evidence>